<protein>
    <submittedName>
        <fullName evidence="2">Uncharacterized protein</fullName>
    </submittedName>
</protein>
<feature type="region of interest" description="Disordered" evidence="1">
    <location>
        <begin position="1"/>
        <end position="34"/>
    </location>
</feature>
<name>A0A1A1X7A9_9MYCO</name>
<dbReference type="RefSeq" id="WP_064898506.1">
    <property type="nucleotide sequence ID" value="NZ_LZIA01000091.1"/>
</dbReference>
<dbReference type="AlphaFoldDB" id="A0A1A1X7A9"/>
<evidence type="ECO:0000313" key="3">
    <source>
        <dbReference type="Proteomes" id="UP000093779"/>
    </source>
</evidence>
<reference evidence="2 3" key="1">
    <citation type="submission" date="2016-06" db="EMBL/GenBank/DDBJ databases">
        <authorList>
            <person name="Kjaerup R.B."/>
            <person name="Dalgaard T.S."/>
            <person name="Juul-Madsen H.R."/>
        </authorList>
    </citation>
    <scope>NUCLEOTIDE SEQUENCE [LARGE SCALE GENOMIC DNA]</scope>
    <source>
        <strain evidence="2 3">ACS1953</strain>
    </source>
</reference>
<evidence type="ECO:0000256" key="1">
    <source>
        <dbReference type="SAM" id="MobiDB-lite"/>
    </source>
</evidence>
<dbReference type="SUPFAM" id="SSF52540">
    <property type="entry name" value="P-loop containing nucleoside triphosphate hydrolases"/>
    <property type="match status" value="1"/>
</dbReference>
<dbReference type="EMBL" id="LZHX01000083">
    <property type="protein sequence ID" value="OBF15028.1"/>
    <property type="molecule type" value="Genomic_DNA"/>
</dbReference>
<accession>A0A1A1X7A9</accession>
<proteinExistence type="predicted"/>
<gene>
    <name evidence="2" type="ORF">A5726_22885</name>
</gene>
<dbReference type="InterPro" id="IPR027417">
    <property type="entry name" value="P-loop_NTPase"/>
</dbReference>
<comment type="caution">
    <text evidence="2">The sequence shown here is derived from an EMBL/GenBank/DDBJ whole genome shotgun (WGS) entry which is preliminary data.</text>
</comment>
<dbReference type="Proteomes" id="UP000093779">
    <property type="component" value="Unassembled WGS sequence"/>
</dbReference>
<evidence type="ECO:0000313" key="2">
    <source>
        <dbReference type="EMBL" id="OBF15028.1"/>
    </source>
</evidence>
<organism evidence="2 3">
    <name type="scientific">Mycolicibacterium conceptionense</name>
    <dbReference type="NCBI Taxonomy" id="451644"/>
    <lineage>
        <taxon>Bacteria</taxon>
        <taxon>Bacillati</taxon>
        <taxon>Actinomycetota</taxon>
        <taxon>Actinomycetes</taxon>
        <taxon>Mycobacteriales</taxon>
        <taxon>Mycobacteriaceae</taxon>
        <taxon>Mycolicibacterium</taxon>
    </lineage>
</organism>
<sequence>MTKSFLATLEGDKPKRTTPPAPTKTTDTTTPYGKAVLNNNCERMRSTTEGTRNNTMRDIGRLLGGFVGGGEITWDDAHDQLWDAAVDSGLDESEVGRIPHHLEYGMREPLAAPNDWTPDKPVHAVPDASTGMRSKILSRSQLRNLPTPQPLIDGLLMQGTTALLYGKWGSGKSFISLDWACCLATGKAWQTHTVKQRRVLYVAAEGVFGYQARVEAWEKGWDTNVSDEWMSFYPEPVNVSLEHHVTELCEFVAEEGFDVIVLDTLARCTTGADENSSKDIGLVVDALARLRDATPGRLGLALGIHHEGKNGSLRGSTAYEGGVDTVFNVQKGSVIKLVNTKQKDARDGDAWLLKLAPIMGTSSCIIDRAHAADVEPTSCIGWILRTVREHGGVMLQEDLLDCLGYDRRTDEKPAENPPYEIAVLRRKLGQAANEKRVIIAADPTRDGKLVVKLA</sequence>
<dbReference type="Gene3D" id="3.40.50.300">
    <property type="entry name" value="P-loop containing nucleotide triphosphate hydrolases"/>
    <property type="match status" value="1"/>
</dbReference>
<dbReference type="Pfam" id="PF13481">
    <property type="entry name" value="AAA_25"/>
    <property type="match status" value="1"/>
</dbReference>